<keyword evidence="2" id="KW-1185">Reference proteome</keyword>
<dbReference type="InterPro" id="IPR021732">
    <property type="entry name" value="DUF3301"/>
</dbReference>
<protein>
    <submittedName>
        <fullName evidence="1">DUF3301 domain-containing protein</fullName>
    </submittedName>
</protein>
<sequence>MFDAFPWLLGLSVVALVWWQAMGAKTHARNAALAACEEAEVTFIDELAFKGLSIGRDAHGRPCIKRRYGFEFYRRGDRRYAGTIEMHAERVAHVQLDPYPI</sequence>
<organism evidence="1 2">
    <name type="scientific">Salinisphaera aquimarina</name>
    <dbReference type="NCBI Taxonomy" id="2094031"/>
    <lineage>
        <taxon>Bacteria</taxon>
        <taxon>Pseudomonadati</taxon>
        <taxon>Pseudomonadota</taxon>
        <taxon>Gammaproteobacteria</taxon>
        <taxon>Salinisphaerales</taxon>
        <taxon>Salinisphaeraceae</taxon>
        <taxon>Salinisphaera</taxon>
    </lineage>
</organism>
<dbReference type="EMBL" id="JBHRSS010000003">
    <property type="protein sequence ID" value="MFC3103714.1"/>
    <property type="molecule type" value="Genomic_DNA"/>
</dbReference>
<dbReference type="Proteomes" id="UP001595462">
    <property type="component" value="Unassembled WGS sequence"/>
</dbReference>
<accession>A0ABV7EM05</accession>
<evidence type="ECO:0000313" key="2">
    <source>
        <dbReference type="Proteomes" id="UP001595462"/>
    </source>
</evidence>
<dbReference type="RefSeq" id="WP_380688005.1">
    <property type="nucleotide sequence ID" value="NZ_JBHRSS010000003.1"/>
</dbReference>
<evidence type="ECO:0000313" key="1">
    <source>
        <dbReference type="EMBL" id="MFC3103714.1"/>
    </source>
</evidence>
<gene>
    <name evidence="1" type="ORF">ACFOSU_07400</name>
</gene>
<name>A0ABV7EM05_9GAMM</name>
<dbReference type="Pfam" id="PF11743">
    <property type="entry name" value="DUF3301"/>
    <property type="match status" value="1"/>
</dbReference>
<comment type="caution">
    <text evidence="1">The sequence shown here is derived from an EMBL/GenBank/DDBJ whole genome shotgun (WGS) entry which is preliminary data.</text>
</comment>
<proteinExistence type="predicted"/>
<reference evidence="2" key="1">
    <citation type="journal article" date="2019" name="Int. J. Syst. Evol. Microbiol.">
        <title>The Global Catalogue of Microorganisms (GCM) 10K type strain sequencing project: providing services to taxonomists for standard genome sequencing and annotation.</title>
        <authorList>
            <consortium name="The Broad Institute Genomics Platform"/>
            <consortium name="The Broad Institute Genome Sequencing Center for Infectious Disease"/>
            <person name="Wu L."/>
            <person name="Ma J."/>
        </authorList>
    </citation>
    <scope>NUCLEOTIDE SEQUENCE [LARGE SCALE GENOMIC DNA]</scope>
    <source>
        <strain evidence="2">KCTC 52640</strain>
    </source>
</reference>